<reference evidence="1 2" key="1">
    <citation type="submission" date="2020-09" db="EMBL/GenBank/DDBJ databases">
        <authorList>
            <person name="Zhang R."/>
            <person name="Garcia K."/>
            <person name="Ogata H."/>
        </authorList>
    </citation>
    <scope>NUCLEOTIDE SEQUENCE [LARGE SCALE GENOMIC DNA]</scope>
    <source>
        <strain evidence="2">stheno</strain>
    </source>
</reference>
<protein>
    <submittedName>
        <fullName evidence="1">Uncharacterized protein</fullName>
    </submittedName>
</protein>
<evidence type="ECO:0000313" key="1">
    <source>
        <dbReference type="EMBL" id="QPB44419.1"/>
    </source>
</evidence>
<organism evidence="1 2">
    <name type="scientific">Medusavirus stheno T3</name>
    <dbReference type="NCBI Taxonomy" id="3069717"/>
    <lineage>
        <taxon>Viruses</taxon>
        <taxon>Varidnaviria</taxon>
        <taxon>Bamfordvirae</taxon>
        <taxon>Nucleocytoviricota</taxon>
        <taxon>Megaviricetes</taxon>
        <taxon>Mamonoviridae</taxon>
        <taxon>Medusavirus</taxon>
        <taxon>Medusavirus sthenus</taxon>
    </lineage>
</organism>
<dbReference type="Proteomes" id="UP001162098">
    <property type="component" value="Segment"/>
</dbReference>
<sequence length="72" mass="7538">MGLNISSEPAPAFALVDTTERDNAKCNLCGGSLGKYYAVIGEETATTPCSVTTIQNDSFGGVITIHCNKRQG</sequence>
<accession>A0A7S8BDP9</accession>
<keyword evidence="2" id="KW-1185">Reference proteome</keyword>
<proteinExistence type="predicted"/>
<evidence type="ECO:0000313" key="2">
    <source>
        <dbReference type="Proteomes" id="UP001162098"/>
    </source>
</evidence>
<name>A0A7S8BDP9_9VIRU</name>
<dbReference type="EMBL" id="MW018138">
    <property type="protein sequence ID" value="QPB44419.1"/>
    <property type="molecule type" value="Genomic_DNA"/>
</dbReference>
<dbReference type="KEGG" id="vg:80543615"/>